<evidence type="ECO:0000313" key="2">
    <source>
        <dbReference type="Proteomes" id="UP000593818"/>
    </source>
</evidence>
<accession>A0A7M2XLS3</accession>
<dbReference type="AlphaFoldDB" id="A0A7M2XLS3"/>
<dbReference type="EMBL" id="CP063450">
    <property type="protein sequence ID" value="QOV98627.1"/>
    <property type="molecule type" value="Genomic_DNA"/>
</dbReference>
<keyword evidence="2" id="KW-1185">Reference proteome</keyword>
<dbReference type="Proteomes" id="UP000593818">
    <property type="component" value="Chromosome"/>
</dbReference>
<proteinExistence type="predicted"/>
<sequence length="113" mass="12661">MEVLEPVTEEVLDLASKLAAVELIGSPWVVESARQVFTKFGETTILIVELAEAQPSDRRNLSPTEVARSREEFTAHNQAGQQVRADYVEAAQTELVHPWSRLSEVRFSRAPSR</sequence>
<evidence type="ECO:0000313" key="1">
    <source>
        <dbReference type="EMBL" id="QOV98627.1"/>
    </source>
</evidence>
<organism evidence="1 2">
    <name type="scientific">Rhodococcus pyridinivorans</name>
    <dbReference type="NCBI Taxonomy" id="103816"/>
    <lineage>
        <taxon>Bacteria</taxon>
        <taxon>Bacillati</taxon>
        <taxon>Actinomycetota</taxon>
        <taxon>Actinomycetes</taxon>
        <taxon>Mycobacteriales</taxon>
        <taxon>Nocardiaceae</taxon>
        <taxon>Rhodococcus</taxon>
    </lineage>
</organism>
<dbReference type="RefSeq" id="WP_138844966.1">
    <property type="nucleotide sequence ID" value="NZ_CP040719.1"/>
</dbReference>
<name>A0A7M2XLS3_9NOCA</name>
<protein>
    <submittedName>
        <fullName evidence="1">Uncharacterized protein</fullName>
    </submittedName>
</protein>
<reference evidence="1 2" key="1">
    <citation type="submission" date="2020-10" db="EMBL/GenBank/DDBJ databases">
        <title>Whole genome sequence of oil-degrading bacteria Rhodococcus pyridinivorans strain 5Ap.</title>
        <authorList>
            <person name="Akhremchuk A.E."/>
            <person name="Valentovich L.N."/>
            <person name="Charniauskaya M.I."/>
            <person name="Bukliarevich H.A."/>
            <person name="Titok M.A."/>
        </authorList>
    </citation>
    <scope>NUCLEOTIDE SEQUENCE [LARGE SCALE GENOMIC DNA]</scope>
    <source>
        <strain evidence="1 2">5Ap</strain>
    </source>
</reference>
<gene>
    <name evidence="1" type="ORF">INP59_22890</name>
</gene>